<dbReference type="RefSeq" id="WP_012930046.1">
    <property type="nucleotide sequence ID" value="NC_013730.1"/>
</dbReference>
<protein>
    <recommendedName>
        <fullName evidence="3">Lipoprotein</fullName>
    </recommendedName>
</protein>
<dbReference type="EMBL" id="CP001769">
    <property type="protein sequence ID" value="ADB41553.1"/>
    <property type="molecule type" value="Genomic_DNA"/>
</dbReference>
<keyword evidence="2" id="KW-1185">Reference proteome</keyword>
<name>D2QRX1_SPILD</name>
<dbReference type="Proteomes" id="UP000002028">
    <property type="component" value="Chromosome"/>
</dbReference>
<gene>
    <name evidence="1" type="ordered locus">Slin_5588</name>
</gene>
<reference evidence="1 2" key="1">
    <citation type="journal article" date="2010" name="Stand. Genomic Sci.">
        <title>Complete genome sequence of Spirosoma linguale type strain (1).</title>
        <authorList>
            <person name="Lail K."/>
            <person name="Sikorski J."/>
            <person name="Saunders E."/>
            <person name="Lapidus A."/>
            <person name="Glavina Del Rio T."/>
            <person name="Copeland A."/>
            <person name="Tice H."/>
            <person name="Cheng J.-F."/>
            <person name="Lucas S."/>
            <person name="Nolan M."/>
            <person name="Bruce D."/>
            <person name="Goodwin L."/>
            <person name="Pitluck S."/>
            <person name="Ivanova N."/>
            <person name="Mavromatis K."/>
            <person name="Ovchinnikova G."/>
            <person name="Pati A."/>
            <person name="Chen A."/>
            <person name="Palaniappan K."/>
            <person name="Land M."/>
            <person name="Hauser L."/>
            <person name="Chang Y.-J."/>
            <person name="Jeffries C.D."/>
            <person name="Chain P."/>
            <person name="Brettin T."/>
            <person name="Detter J.C."/>
            <person name="Schuetze A."/>
            <person name="Rohde M."/>
            <person name="Tindall B.J."/>
            <person name="Goeker M."/>
            <person name="Bristow J."/>
            <person name="Eisen J.A."/>
            <person name="Markowitz V."/>
            <person name="Hugenholtz P."/>
            <person name="Kyrpides N.C."/>
            <person name="Klenk H.-P."/>
            <person name="Chen F."/>
        </authorList>
    </citation>
    <scope>NUCLEOTIDE SEQUENCE [LARGE SCALE GENOMIC DNA]</scope>
    <source>
        <strain evidence="2">ATCC 33905 / DSM 74 / LMG 10896 / Claus 1</strain>
    </source>
</reference>
<evidence type="ECO:0000313" key="2">
    <source>
        <dbReference type="Proteomes" id="UP000002028"/>
    </source>
</evidence>
<evidence type="ECO:0000313" key="1">
    <source>
        <dbReference type="EMBL" id="ADB41553.1"/>
    </source>
</evidence>
<dbReference type="HOGENOM" id="CLU_1495297_0_0_10"/>
<dbReference type="AlphaFoldDB" id="D2QRX1"/>
<organism evidence="1 2">
    <name type="scientific">Spirosoma linguale (strain ATCC 33905 / DSM 74 / LMG 10896 / Claus 1)</name>
    <dbReference type="NCBI Taxonomy" id="504472"/>
    <lineage>
        <taxon>Bacteria</taxon>
        <taxon>Pseudomonadati</taxon>
        <taxon>Bacteroidota</taxon>
        <taxon>Cytophagia</taxon>
        <taxon>Cytophagales</taxon>
        <taxon>Cytophagaceae</taxon>
        <taxon>Spirosoma</taxon>
    </lineage>
</organism>
<sequence length="180" mass="20779">MNLKYLPLLSLLIFLSCSLKERAYENEYLKVVLPDGWTITEKNNTEDSRWLVSTLIPIDEKFFKDSTTEAPIQNFIIVAVNSNQMAAKYGPMDFSPYCKELYERQKARGISVSKFDIVDLKGKQAYHWESTISREGKGPLIQEQYMFQLPPFYASFQLTHSVKGKTTDSQKILNSVVFKK</sequence>
<proteinExistence type="predicted"/>
<evidence type="ECO:0008006" key="3">
    <source>
        <dbReference type="Google" id="ProtNLM"/>
    </source>
</evidence>
<accession>D2QRX1</accession>
<dbReference type="KEGG" id="sli:Slin_5588"/>
<dbReference type="PROSITE" id="PS51257">
    <property type="entry name" value="PROKAR_LIPOPROTEIN"/>
    <property type="match status" value="1"/>
</dbReference>